<organism evidence="2 3">
    <name type="scientific">Asticcacaulis excentricus (strain ATCC 15261 / DSM 4724 / KCTC 12464 / NCIMB 9791 / VKM B-1370 / CB 48)</name>
    <dbReference type="NCBI Taxonomy" id="573065"/>
    <lineage>
        <taxon>Bacteria</taxon>
        <taxon>Pseudomonadati</taxon>
        <taxon>Pseudomonadota</taxon>
        <taxon>Alphaproteobacteria</taxon>
        <taxon>Caulobacterales</taxon>
        <taxon>Caulobacteraceae</taxon>
        <taxon>Asticcacaulis</taxon>
    </lineage>
</organism>
<name>E8RTL9_ASTEC</name>
<gene>
    <name evidence="2" type="ordered locus">Astex_3205</name>
</gene>
<evidence type="ECO:0000313" key="3">
    <source>
        <dbReference type="Proteomes" id="UP000001492"/>
    </source>
</evidence>
<reference evidence="3" key="1">
    <citation type="submission" date="2010-12" db="EMBL/GenBank/DDBJ databases">
        <title>Complete sequence of chromosome 2 of Asticcacaulis excentricus CB 48.</title>
        <authorList>
            <consortium name="US DOE Joint Genome Institute"/>
            <person name="Lucas S."/>
            <person name="Copeland A."/>
            <person name="Lapidus A."/>
            <person name="Cheng J.-F."/>
            <person name="Bruce D."/>
            <person name="Goodwin L."/>
            <person name="Pitluck S."/>
            <person name="Teshima H."/>
            <person name="Davenport K."/>
            <person name="Detter J.C."/>
            <person name="Han C."/>
            <person name="Tapia R."/>
            <person name="Land M."/>
            <person name="Hauser L."/>
            <person name="Jeffries C."/>
            <person name="Kyrpides N."/>
            <person name="Ivanova N."/>
            <person name="Ovchinnikova G."/>
            <person name="Brun Y.V."/>
            <person name="Woyke T."/>
        </authorList>
    </citation>
    <scope>NUCLEOTIDE SEQUENCE [LARGE SCALE GENOMIC DNA]</scope>
    <source>
        <strain evidence="3">ATCC 15261 / DSM 4724 / KCTC 12464 / NCIMB 9791 / VKM B-1370 / CB 48</strain>
    </source>
</reference>
<accession>E8RTL9</accession>
<sequence length="173" mass="19576">MPCETPAESRLTRADPPLRPEGLAAEEKGTTMRERDRPPTDRRGETTGNALCRSARRVVKGLSRKQAQMCEERAVRMANGPRVHRTKSRAHRPPFGFTVWTRPPARVDANAVSGRRAMTRKRHVHWLMRCVFPKHHVCDYQRRNPPPPCCAAITGESYTSTALYPIPEATGRI</sequence>
<dbReference type="Proteomes" id="UP000001492">
    <property type="component" value="Chromosome 2"/>
</dbReference>
<evidence type="ECO:0000256" key="1">
    <source>
        <dbReference type="SAM" id="MobiDB-lite"/>
    </source>
</evidence>
<feature type="region of interest" description="Disordered" evidence="1">
    <location>
        <begin position="1"/>
        <end position="49"/>
    </location>
</feature>
<protein>
    <submittedName>
        <fullName evidence="2">Uncharacterized protein</fullName>
    </submittedName>
</protein>
<evidence type="ECO:0000313" key="2">
    <source>
        <dbReference type="EMBL" id="ADU14840.1"/>
    </source>
</evidence>
<keyword evidence="3" id="KW-1185">Reference proteome</keyword>
<dbReference type="AlphaFoldDB" id="E8RTL9"/>
<dbReference type="HOGENOM" id="CLU_1544489_0_0_5"/>
<dbReference type="KEGG" id="aex:Astex_3205"/>
<proteinExistence type="predicted"/>
<feature type="compositionally biased region" description="Basic and acidic residues" evidence="1">
    <location>
        <begin position="25"/>
        <end position="45"/>
    </location>
</feature>
<dbReference type="STRING" id="573065.Astex_3205"/>
<dbReference type="EMBL" id="CP002396">
    <property type="protein sequence ID" value="ADU14840.1"/>
    <property type="molecule type" value="Genomic_DNA"/>
</dbReference>